<protein>
    <recommendedName>
        <fullName evidence="2">Sialidase domain-containing protein</fullName>
    </recommendedName>
</protein>
<dbReference type="EMBL" id="LAZR01070206">
    <property type="protein sequence ID" value="KKK44055.1"/>
    <property type="molecule type" value="Genomic_DNA"/>
</dbReference>
<comment type="caution">
    <text evidence="1">The sequence shown here is derived from an EMBL/GenBank/DDBJ whole genome shotgun (WGS) entry which is preliminary data.</text>
</comment>
<accession>A0A0F8W7M7</accession>
<dbReference type="AlphaFoldDB" id="A0A0F8W7M7"/>
<evidence type="ECO:0000313" key="1">
    <source>
        <dbReference type="EMBL" id="KKK44055.1"/>
    </source>
</evidence>
<feature type="non-terminal residue" evidence="1">
    <location>
        <position position="333"/>
    </location>
</feature>
<feature type="non-terminal residue" evidence="1">
    <location>
        <position position="1"/>
    </location>
</feature>
<gene>
    <name evidence="1" type="ORF">LCGC14_3167630</name>
</gene>
<evidence type="ECO:0008006" key="2">
    <source>
        <dbReference type="Google" id="ProtNLM"/>
    </source>
</evidence>
<name>A0A0F8W7M7_9ZZZZ</name>
<proteinExistence type="predicted"/>
<organism evidence="1">
    <name type="scientific">marine sediment metagenome</name>
    <dbReference type="NCBI Taxonomy" id="412755"/>
    <lineage>
        <taxon>unclassified sequences</taxon>
        <taxon>metagenomes</taxon>
        <taxon>ecological metagenomes</taxon>
    </lineage>
</organism>
<sequence length="333" mass="36428">FQVAVWFDRETPGFEAGNLLHVAWAEELGADDFWYVNIDISDASVLTKVLIANVTTTGAISERCCITRTRSGNLIASISTQANLITKKSDDVGATWSDIAELYEAGNEEDWSLLFPANTADGDDACSVFWDRSADELSVKIYDDSADTWTETSIATSMVDDTRHINMDGSIRQSDGHLLVAAHSNDDTTGDDLLTWDITVDSIASPTVTAKTNVFTNEAESAQCCVFINQQNDDVYVGWLSGDTNWQATVSVVFKKSTDGMGIWGTEQAYSETIDDYRHLHAGRTVGDDGGFFQICFFDNDDLDLFVNLVNDVAIAAVVVGEINERTISSSID</sequence>
<reference evidence="1" key="1">
    <citation type="journal article" date="2015" name="Nature">
        <title>Complex archaea that bridge the gap between prokaryotes and eukaryotes.</title>
        <authorList>
            <person name="Spang A."/>
            <person name="Saw J.H."/>
            <person name="Jorgensen S.L."/>
            <person name="Zaremba-Niedzwiedzka K."/>
            <person name="Martijn J."/>
            <person name="Lind A.E."/>
            <person name="van Eijk R."/>
            <person name="Schleper C."/>
            <person name="Guy L."/>
            <person name="Ettema T.J."/>
        </authorList>
    </citation>
    <scope>NUCLEOTIDE SEQUENCE</scope>
</reference>